<reference evidence="1 2" key="1">
    <citation type="submission" date="2020-08" db="EMBL/GenBank/DDBJ databases">
        <title>Novel species isolated from subtropical streams in China.</title>
        <authorList>
            <person name="Lu H."/>
        </authorList>
    </citation>
    <scope>NUCLEOTIDE SEQUENCE [LARGE SCALE GENOMIC DNA]</scope>
    <source>
        <strain evidence="1 2">NL8W</strain>
    </source>
</reference>
<dbReference type="EMBL" id="JACOFX010000001">
    <property type="protein sequence ID" value="MBC3906247.1"/>
    <property type="molecule type" value="Genomic_DNA"/>
</dbReference>
<evidence type="ECO:0000313" key="2">
    <source>
        <dbReference type="Proteomes" id="UP000646911"/>
    </source>
</evidence>
<sequence length="149" mass="17096">MSHNKTPWNPSKTATARVKNPLPAPTKCPFCDQCIVKIVHHNEVYGRVYGEWPWVYMCKACWAYVGMHPFTNIPLGTLADGALRKARKNCKDPFEQIYLSKKMTRDEAYMGLAEHFGIPKEECHFGWFNIEQCEMARAWSVEVLKGLSA</sequence>
<keyword evidence="2" id="KW-1185">Reference proteome</keyword>
<dbReference type="RefSeq" id="WP_186951482.1">
    <property type="nucleotide sequence ID" value="NZ_JACOFX010000001.1"/>
</dbReference>
<name>A0ABR6Z395_9BURK</name>
<protein>
    <submittedName>
        <fullName evidence="1">Uncharacterized protein</fullName>
    </submittedName>
</protein>
<organism evidence="1 2">
    <name type="scientific">Undibacterium umbellatum</name>
    <dbReference type="NCBI Taxonomy" id="2762300"/>
    <lineage>
        <taxon>Bacteria</taxon>
        <taxon>Pseudomonadati</taxon>
        <taxon>Pseudomonadota</taxon>
        <taxon>Betaproteobacteria</taxon>
        <taxon>Burkholderiales</taxon>
        <taxon>Oxalobacteraceae</taxon>
        <taxon>Undibacterium</taxon>
    </lineage>
</organism>
<comment type="caution">
    <text evidence="1">The sequence shown here is derived from an EMBL/GenBank/DDBJ whole genome shotgun (WGS) entry which is preliminary data.</text>
</comment>
<dbReference type="InterPro" id="IPR021686">
    <property type="entry name" value="DUF3268"/>
</dbReference>
<evidence type="ECO:0000313" key="1">
    <source>
        <dbReference type="EMBL" id="MBC3906247.1"/>
    </source>
</evidence>
<dbReference type="Pfam" id="PF11672">
    <property type="entry name" value="DUF3268"/>
    <property type="match status" value="1"/>
</dbReference>
<gene>
    <name evidence="1" type="ORF">H8L47_01565</name>
</gene>
<dbReference type="Proteomes" id="UP000646911">
    <property type="component" value="Unassembled WGS sequence"/>
</dbReference>
<proteinExistence type="predicted"/>
<accession>A0ABR6Z395</accession>